<evidence type="ECO:0000256" key="2">
    <source>
        <dbReference type="SAM" id="MobiDB-lite"/>
    </source>
</evidence>
<evidence type="ECO:0000313" key="3">
    <source>
        <dbReference type="Ensembl" id="ENSORLP00000036543.1"/>
    </source>
</evidence>
<accession>A0A3B3HYL6</accession>
<dbReference type="Gene3D" id="3.60.10.10">
    <property type="entry name" value="Endonuclease/exonuclease/phosphatase"/>
    <property type="match status" value="1"/>
</dbReference>
<dbReference type="GO" id="GO:1990904">
    <property type="term" value="C:ribonucleoprotein complex"/>
    <property type="evidence" value="ECO:0000318"/>
    <property type="project" value="GO_Central"/>
</dbReference>
<proteinExistence type="predicted"/>
<name>A0A3B3HYL6_ORYLA</name>
<dbReference type="Ensembl" id="ENSORLT00000038961.1">
    <property type="protein sequence ID" value="ENSORLP00000036543.1"/>
    <property type="gene ID" value="ENSORLG00000029301.1"/>
</dbReference>
<dbReference type="Proteomes" id="UP000001038">
    <property type="component" value="Chromosome 14"/>
</dbReference>
<dbReference type="GO" id="GO:0003727">
    <property type="term" value="F:single-stranded RNA binding"/>
    <property type="evidence" value="ECO:0000318"/>
    <property type="project" value="GO_Central"/>
</dbReference>
<evidence type="ECO:0000313" key="4">
    <source>
        <dbReference type="Proteomes" id="UP000001038"/>
    </source>
</evidence>
<sequence length="373" mass="41310">MPRPHKTTDLAAKTDKTGNKPGNETAMSGEELTAANEQATAVPPAGILDVDKLVERISTEVHKAMLKAVEEAFDKRIEPVLRALQTCTSEIAGLGTRVSSVEQRVSDHEDICSGHDAQLAGFKSQLETALAKIDDLENRSRRCNIRVVGLPEGSAGSNPVLFVENFLPKLVDVSFKGGAVKVDRCHRVPAGGRTPGKRPRVFLVKLHNFQDKVRIMQAARKKQALKFGDAPIMIFDDFSAAVSKKREEFSAVKRRLRERGLQYAMLYPSTLKVWHGGRSRAFERPKEAAQFLNGLADDGPAPSLIRIMSWNCKGLNGTVKRNKILCHVNTMGADVMFLQETHLKICSQTVLRKPWVGHLFHSKFNLKSRDVAI</sequence>
<dbReference type="GO" id="GO:0032197">
    <property type="term" value="P:retrotransposition"/>
    <property type="evidence" value="ECO:0000318"/>
    <property type="project" value="GO_Central"/>
</dbReference>
<organism evidence="3 4">
    <name type="scientific">Oryzias latipes</name>
    <name type="common">Japanese rice fish</name>
    <name type="synonym">Japanese killifish</name>
    <dbReference type="NCBI Taxonomy" id="8090"/>
    <lineage>
        <taxon>Eukaryota</taxon>
        <taxon>Metazoa</taxon>
        <taxon>Chordata</taxon>
        <taxon>Craniata</taxon>
        <taxon>Vertebrata</taxon>
        <taxon>Euteleostomi</taxon>
        <taxon>Actinopterygii</taxon>
        <taxon>Neopterygii</taxon>
        <taxon>Teleostei</taxon>
        <taxon>Neoteleostei</taxon>
        <taxon>Acanthomorphata</taxon>
        <taxon>Ovalentaria</taxon>
        <taxon>Atherinomorphae</taxon>
        <taxon>Beloniformes</taxon>
        <taxon>Adrianichthyidae</taxon>
        <taxon>Oryziinae</taxon>
        <taxon>Oryzias</taxon>
    </lineage>
</organism>
<keyword evidence="4" id="KW-1185">Reference proteome</keyword>
<evidence type="ECO:0008006" key="5">
    <source>
        <dbReference type="Google" id="ProtNLM"/>
    </source>
</evidence>
<evidence type="ECO:0000256" key="1">
    <source>
        <dbReference type="SAM" id="Coils"/>
    </source>
</evidence>
<dbReference type="SUPFAM" id="SSF56219">
    <property type="entry name" value="DNase I-like"/>
    <property type="match status" value="1"/>
</dbReference>
<reference evidence="3" key="3">
    <citation type="submission" date="2025-09" db="UniProtKB">
        <authorList>
            <consortium name="Ensembl"/>
        </authorList>
    </citation>
    <scope>IDENTIFICATION</scope>
    <source>
        <strain evidence="3">Hd-rR</strain>
    </source>
</reference>
<dbReference type="GeneTree" id="ENSGT01030000235216"/>
<dbReference type="InParanoid" id="A0A3B3HYL6"/>
<dbReference type="FunFam" id="3.30.70.1820:FF:000004">
    <property type="entry name" value="Uncharacterized protein"/>
    <property type="match status" value="1"/>
</dbReference>
<reference evidence="3" key="2">
    <citation type="submission" date="2025-08" db="UniProtKB">
        <authorList>
            <consortium name="Ensembl"/>
        </authorList>
    </citation>
    <scope>IDENTIFICATION</scope>
    <source>
        <strain evidence="3">Hd-rR</strain>
    </source>
</reference>
<dbReference type="PANTHER" id="PTHR11505">
    <property type="entry name" value="L1 TRANSPOSABLE ELEMENT-RELATED"/>
    <property type="match status" value="1"/>
</dbReference>
<dbReference type="Gene3D" id="3.30.70.1820">
    <property type="entry name" value="L1 transposable element, RRM domain"/>
    <property type="match status" value="1"/>
</dbReference>
<protein>
    <recommendedName>
        <fullName evidence="5">L1 transposable element RRM domain-containing protein</fullName>
    </recommendedName>
</protein>
<reference evidence="3 4" key="1">
    <citation type="journal article" date="2007" name="Nature">
        <title>The medaka draft genome and insights into vertebrate genome evolution.</title>
        <authorList>
            <person name="Kasahara M."/>
            <person name="Naruse K."/>
            <person name="Sasaki S."/>
            <person name="Nakatani Y."/>
            <person name="Qu W."/>
            <person name="Ahsan B."/>
            <person name="Yamada T."/>
            <person name="Nagayasu Y."/>
            <person name="Doi K."/>
            <person name="Kasai Y."/>
            <person name="Jindo T."/>
            <person name="Kobayashi D."/>
            <person name="Shimada A."/>
            <person name="Toyoda A."/>
            <person name="Kuroki Y."/>
            <person name="Fujiyama A."/>
            <person name="Sasaki T."/>
            <person name="Shimizu A."/>
            <person name="Asakawa S."/>
            <person name="Shimizu N."/>
            <person name="Hashimoto S."/>
            <person name="Yang J."/>
            <person name="Lee Y."/>
            <person name="Matsushima K."/>
            <person name="Sugano S."/>
            <person name="Sakaizumi M."/>
            <person name="Narita T."/>
            <person name="Ohishi K."/>
            <person name="Haga S."/>
            <person name="Ohta F."/>
            <person name="Nomoto H."/>
            <person name="Nogata K."/>
            <person name="Morishita T."/>
            <person name="Endo T."/>
            <person name="Shin-I T."/>
            <person name="Takeda H."/>
            <person name="Morishita S."/>
            <person name="Kohara Y."/>
        </authorList>
    </citation>
    <scope>NUCLEOTIDE SEQUENCE [LARGE SCALE GENOMIC DNA]</scope>
    <source>
        <strain evidence="3 4">Hd-rR</strain>
    </source>
</reference>
<dbReference type="InterPro" id="IPR036691">
    <property type="entry name" value="Endo/exonu/phosph_ase_sf"/>
</dbReference>
<feature type="compositionally biased region" description="Basic and acidic residues" evidence="2">
    <location>
        <begin position="1"/>
        <end position="18"/>
    </location>
</feature>
<dbReference type="InterPro" id="IPR004244">
    <property type="entry name" value="Transposase_22"/>
</dbReference>
<feature type="region of interest" description="Disordered" evidence="2">
    <location>
        <begin position="1"/>
        <end position="26"/>
    </location>
</feature>
<dbReference type="STRING" id="8090.ENSORLP00000036543"/>
<keyword evidence="1" id="KW-0175">Coiled coil</keyword>
<dbReference type="AlphaFoldDB" id="A0A3B3HYL6"/>
<feature type="coiled-coil region" evidence="1">
    <location>
        <begin position="119"/>
        <end position="146"/>
    </location>
</feature>